<keyword evidence="4 8" id="KW-0812">Transmembrane</keyword>
<evidence type="ECO:0000313" key="12">
    <source>
        <dbReference type="Proteomes" id="UP000285060"/>
    </source>
</evidence>
<dbReference type="SMART" id="SM01179">
    <property type="entry name" value="DUF862"/>
    <property type="match status" value="1"/>
</dbReference>
<evidence type="ECO:0000256" key="6">
    <source>
        <dbReference type="ARBA" id="ARBA00022989"/>
    </source>
</evidence>
<proteinExistence type="inferred from homology"/>
<organism evidence="11 12">
    <name type="scientific">Aphanomyces invadans</name>
    <dbReference type="NCBI Taxonomy" id="157072"/>
    <lineage>
        <taxon>Eukaryota</taxon>
        <taxon>Sar</taxon>
        <taxon>Stramenopiles</taxon>
        <taxon>Oomycota</taxon>
        <taxon>Saprolegniomycetes</taxon>
        <taxon>Saprolegniales</taxon>
        <taxon>Verrucalvaceae</taxon>
        <taxon>Aphanomyces</taxon>
    </lineage>
</organism>
<dbReference type="PROSITE" id="PS51858">
    <property type="entry name" value="PPPDE"/>
    <property type="match status" value="1"/>
</dbReference>
<dbReference type="PROSITE" id="PS50222">
    <property type="entry name" value="EF_HAND_2"/>
    <property type="match status" value="1"/>
</dbReference>
<name>A0A418AMT3_9STRA</name>
<keyword evidence="6 8" id="KW-1133">Transmembrane helix</keyword>
<dbReference type="Pfam" id="PF10507">
    <property type="entry name" value="TMEM65"/>
    <property type="match status" value="1"/>
</dbReference>
<dbReference type="InterPro" id="IPR008580">
    <property type="entry name" value="PPPDE_dom"/>
</dbReference>
<evidence type="ECO:0000256" key="1">
    <source>
        <dbReference type="ARBA" id="ARBA00004141"/>
    </source>
</evidence>
<evidence type="ECO:0000256" key="4">
    <source>
        <dbReference type="ARBA" id="ARBA00022692"/>
    </source>
</evidence>
<dbReference type="PANTHER" id="PTHR21706:SF15">
    <property type="entry name" value="TRANSMEMBRANE PROTEIN 65"/>
    <property type="match status" value="1"/>
</dbReference>
<sequence>MLIPTASDVGRIFGTMYEVVLHVYDLTRGMARQMSPALLGRQIDGVWHTGIMVYEKEYFFGGGIQAIHPSYVVETYGQPVQVLRLGSTQVPPEEFNAFLHEVSPRFTAATYNLLTNNCNNFSNEVALFLVGSGIPQHILDLPNEVLSTPMGSLWWQALVPVLTQNTNPFMALCLLRAVLAAEVALNAPSTPDAASSVIAWLVDHVDQASNNSSFSSALRIVYLSSFVNLLAAPSTSTLLAPHALRFLPFVWSTWHQLPPSHPAATVAAAAVFNFTRLSDVALDWTVQFTVVGGIAESLDVYASTDSINEQATKALQQKKDNVTMIVNNFEALSISDKEAVITRVLANHKKDFNLEKHFADADVNQDGKLTAVEFHSYISSQFLPKTLSTSLGHSSLEPPTAHQLRLVMLASGIPFIGFGVVDNLIMLLAGDFLETNIRLMLPISLVGAVGLGNCVADVAGLSLGGVIESFARKLGIQDPQLSSTQARMPHVRAISYASQAIGISFGCLVGMFPLLFMNFDDEDEDEVKKAVKKRYRVRMSAPPEHTAEEDAIDAALE</sequence>
<dbReference type="Gene3D" id="3.90.1720.30">
    <property type="entry name" value="PPPDE domains"/>
    <property type="match status" value="1"/>
</dbReference>
<dbReference type="GO" id="GO:0008233">
    <property type="term" value="F:peptidase activity"/>
    <property type="evidence" value="ECO:0007669"/>
    <property type="project" value="UniProtKB-KW"/>
</dbReference>
<dbReference type="AlphaFoldDB" id="A0A418AMT3"/>
<feature type="domain" description="EF-hand" evidence="9">
    <location>
        <begin position="349"/>
        <end position="384"/>
    </location>
</feature>
<protein>
    <recommendedName>
        <fullName evidence="13">EF-hand domain-containing protein</fullName>
    </recommendedName>
</protein>
<evidence type="ECO:0000256" key="2">
    <source>
        <dbReference type="ARBA" id="ARBA00008140"/>
    </source>
</evidence>
<accession>A0A418AMT3</accession>
<dbReference type="GO" id="GO:0006508">
    <property type="term" value="P:proteolysis"/>
    <property type="evidence" value="ECO:0007669"/>
    <property type="project" value="UniProtKB-KW"/>
</dbReference>
<dbReference type="InterPro" id="IPR018247">
    <property type="entry name" value="EF_Hand_1_Ca_BS"/>
</dbReference>
<feature type="transmembrane region" description="Helical" evidence="8">
    <location>
        <begin position="406"/>
        <end position="429"/>
    </location>
</feature>
<dbReference type="VEuPathDB" id="FungiDB:H310_03322"/>
<dbReference type="GO" id="GO:0016020">
    <property type="term" value="C:membrane"/>
    <property type="evidence" value="ECO:0007669"/>
    <property type="project" value="UniProtKB-SubCell"/>
</dbReference>
<comment type="subcellular location">
    <subcellularLocation>
        <location evidence="1">Membrane</location>
        <topology evidence="1">Multi-pass membrane protein</topology>
    </subcellularLocation>
</comment>
<feature type="transmembrane region" description="Helical" evidence="8">
    <location>
        <begin position="496"/>
        <end position="519"/>
    </location>
</feature>
<feature type="domain" description="PPPDE" evidence="10">
    <location>
        <begin position="17"/>
        <end position="159"/>
    </location>
</feature>
<dbReference type="InterPro" id="IPR042266">
    <property type="entry name" value="PPPDE_sf"/>
</dbReference>
<evidence type="ECO:0000259" key="10">
    <source>
        <dbReference type="PROSITE" id="PS51858"/>
    </source>
</evidence>
<dbReference type="PANTHER" id="PTHR21706">
    <property type="entry name" value="TRANSMEMBRANE PROTEIN 65"/>
    <property type="match status" value="1"/>
</dbReference>
<evidence type="ECO:0000259" key="9">
    <source>
        <dbReference type="PROSITE" id="PS50222"/>
    </source>
</evidence>
<evidence type="ECO:0008006" key="13">
    <source>
        <dbReference type="Google" id="ProtNLM"/>
    </source>
</evidence>
<dbReference type="Pfam" id="PF05903">
    <property type="entry name" value="Peptidase_C97"/>
    <property type="match status" value="1"/>
</dbReference>
<comment type="similarity">
    <text evidence="2">Belongs to the DeSI family.</text>
</comment>
<dbReference type="EMBL" id="QUSY01001088">
    <property type="protein sequence ID" value="RHY26102.1"/>
    <property type="molecule type" value="Genomic_DNA"/>
</dbReference>
<evidence type="ECO:0000256" key="3">
    <source>
        <dbReference type="ARBA" id="ARBA00022670"/>
    </source>
</evidence>
<reference evidence="11 12" key="1">
    <citation type="submission" date="2018-08" db="EMBL/GenBank/DDBJ databases">
        <title>Aphanomyces genome sequencing and annotation.</title>
        <authorList>
            <person name="Minardi D."/>
            <person name="Oidtmann B."/>
            <person name="Van Der Giezen M."/>
            <person name="Studholme D.J."/>
        </authorList>
    </citation>
    <scope>NUCLEOTIDE SEQUENCE [LARGE SCALE GENOMIC DNA]</scope>
    <source>
        <strain evidence="11 12">NJM0002</strain>
    </source>
</reference>
<evidence type="ECO:0000256" key="7">
    <source>
        <dbReference type="ARBA" id="ARBA00023136"/>
    </source>
</evidence>
<dbReference type="PROSITE" id="PS00018">
    <property type="entry name" value="EF_HAND_1"/>
    <property type="match status" value="1"/>
</dbReference>
<evidence type="ECO:0000313" key="11">
    <source>
        <dbReference type="EMBL" id="RHY26102.1"/>
    </source>
</evidence>
<dbReference type="Proteomes" id="UP000285060">
    <property type="component" value="Unassembled WGS sequence"/>
</dbReference>
<dbReference type="InterPro" id="IPR019537">
    <property type="entry name" value="TMEM65"/>
</dbReference>
<gene>
    <name evidence="11" type="ORF">DYB32_007866</name>
</gene>
<dbReference type="GO" id="GO:0005509">
    <property type="term" value="F:calcium ion binding"/>
    <property type="evidence" value="ECO:0007669"/>
    <property type="project" value="InterPro"/>
</dbReference>
<dbReference type="InterPro" id="IPR002048">
    <property type="entry name" value="EF_hand_dom"/>
</dbReference>
<evidence type="ECO:0000256" key="5">
    <source>
        <dbReference type="ARBA" id="ARBA00022801"/>
    </source>
</evidence>
<keyword evidence="5" id="KW-0378">Hydrolase</keyword>
<keyword evidence="7 8" id="KW-0472">Membrane</keyword>
<dbReference type="VEuPathDB" id="FungiDB:H310_03323"/>
<dbReference type="GO" id="GO:0005739">
    <property type="term" value="C:mitochondrion"/>
    <property type="evidence" value="ECO:0007669"/>
    <property type="project" value="TreeGrafter"/>
</dbReference>
<keyword evidence="12" id="KW-1185">Reference proteome</keyword>
<keyword evidence="3" id="KW-0645">Protease</keyword>
<evidence type="ECO:0000256" key="8">
    <source>
        <dbReference type="SAM" id="Phobius"/>
    </source>
</evidence>
<comment type="caution">
    <text evidence="11">The sequence shown here is derived from an EMBL/GenBank/DDBJ whole genome shotgun (WGS) entry which is preliminary data.</text>
</comment>